<proteinExistence type="predicted"/>
<dbReference type="RefSeq" id="WP_193918020.1">
    <property type="nucleotide sequence ID" value="NZ_JADEXS020000001.1"/>
</dbReference>
<protein>
    <submittedName>
        <fullName evidence="1">Uncharacterized protein</fullName>
    </submittedName>
</protein>
<comment type="caution">
    <text evidence="1">The sequence shown here is derived from an EMBL/GenBank/DDBJ whole genome shotgun (WGS) entry which is preliminary data.</text>
</comment>
<evidence type="ECO:0000313" key="1">
    <source>
        <dbReference type="EMBL" id="MBE9024002.1"/>
    </source>
</evidence>
<sequence>MNYINQIILEQLRSGGKTAGELKDALECSYSVLDRALRDLIEACEIEPGWSNDDCPARIYKLKRKQGSIPFWINQ</sequence>
<dbReference type="Gene3D" id="1.10.10.10">
    <property type="entry name" value="Winged helix-like DNA-binding domain superfamily/Winged helix DNA-binding domain"/>
    <property type="match status" value="1"/>
</dbReference>
<gene>
    <name evidence="1" type="ORF">IQ276_16675</name>
</gene>
<dbReference type="EMBL" id="JADEXS010000218">
    <property type="protein sequence ID" value="MBE9024002.1"/>
    <property type="molecule type" value="Genomic_DNA"/>
</dbReference>
<accession>A0A8J7D158</accession>
<reference evidence="1" key="1">
    <citation type="submission" date="2020-10" db="EMBL/GenBank/DDBJ databases">
        <authorList>
            <person name="Castelo-Branco R."/>
            <person name="Eusebio N."/>
            <person name="Adriana R."/>
            <person name="Vieira A."/>
            <person name="Brugerolle De Fraissinette N."/>
            <person name="Rezende De Castro R."/>
            <person name="Schneider M.P."/>
            <person name="Vasconcelos V."/>
            <person name="Leao P.N."/>
        </authorList>
    </citation>
    <scope>NUCLEOTIDE SEQUENCE</scope>
    <source>
        <strain evidence="1">LEGE 12446</strain>
    </source>
</reference>
<dbReference type="SUPFAM" id="SSF46785">
    <property type="entry name" value="Winged helix' DNA-binding domain"/>
    <property type="match status" value="1"/>
</dbReference>
<name>A0A8J7D158_DESMC</name>
<dbReference type="AlphaFoldDB" id="A0A8J7D158"/>
<evidence type="ECO:0000313" key="2">
    <source>
        <dbReference type="Proteomes" id="UP000622533"/>
    </source>
</evidence>
<dbReference type="InterPro" id="IPR036390">
    <property type="entry name" value="WH_DNA-bd_sf"/>
</dbReference>
<dbReference type="Proteomes" id="UP000622533">
    <property type="component" value="Unassembled WGS sequence"/>
</dbReference>
<organism evidence="1 2">
    <name type="scientific">Desmonostoc muscorum LEGE 12446</name>
    <dbReference type="NCBI Taxonomy" id="1828758"/>
    <lineage>
        <taxon>Bacteria</taxon>
        <taxon>Bacillati</taxon>
        <taxon>Cyanobacteriota</taxon>
        <taxon>Cyanophyceae</taxon>
        <taxon>Nostocales</taxon>
        <taxon>Nostocaceae</taxon>
        <taxon>Desmonostoc</taxon>
    </lineage>
</organism>
<keyword evidence="2" id="KW-1185">Reference proteome</keyword>
<dbReference type="InterPro" id="IPR036388">
    <property type="entry name" value="WH-like_DNA-bd_sf"/>
</dbReference>